<dbReference type="GO" id="GO:0004588">
    <property type="term" value="F:orotate phosphoribosyltransferase activity"/>
    <property type="evidence" value="ECO:0007669"/>
    <property type="project" value="UniProtKB-UniRule"/>
</dbReference>
<comment type="function">
    <text evidence="6">Catalyzes the transfer of a ribosyl phosphate group from 5-phosphoribose 1-diphosphate to orotate, leading to the formation of orotidine monophosphate (OMP).</text>
</comment>
<accession>B6IUY3</accession>
<gene>
    <name evidence="6" type="primary">pyrE</name>
    <name evidence="7" type="ordered locus">RC1_2690</name>
</gene>
<feature type="binding site" evidence="6">
    <location>
        <position position="109"/>
    </location>
    <ligand>
        <name>5-phospho-alpha-D-ribose 1-diphosphate</name>
        <dbReference type="ChEBI" id="CHEBI:58017"/>
        <note>ligand shared between dimeric partners</note>
    </ligand>
</feature>
<evidence type="ECO:0000256" key="1">
    <source>
        <dbReference type="ARBA" id="ARBA00004889"/>
    </source>
</evidence>
<dbReference type="RefSeq" id="WP_012567846.1">
    <property type="nucleotide sequence ID" value="NC_011420.2"/>
</dbReference>
<dbReference type="InterPro" id="IPR023031">
    <property type="entry name" value="OPRT"/>
</dbReference>
<dbReference type="GO" id="GO:0019856">
    <property type="term" value="P:pyrimidine nucleobase biosynthetic process"/>
    <property type="evidence" value="ECO:0007669"/>
    <property type="project" value="TreeGrafter"/>
</dbReference>
<protein>
    <recommendedName>
        <fullName evidence="2 6">Orotate phosphoribosyltransferase</fullName>
        <shortName evidence="6">OPRT</shortName>
        <shortName evidence="6">OPRTase</shortName>
        <ecNumber evidence="2 6">2.4.2.10</ecNumber>
    </recommendedName>
</protein>
<dbReference type="GO" id="GO:0000287">
    <property type="term" value="F:magnesium ion binding"/>
    <property type="evidence" value="ECO:0007669"/>
    <property type="project" value="UniProtKB-UniRule"/>
</dbReference>
<comment type="caution">
    <text evidence="6">Lacks conserved residue(s) required for the propagation of feature annotation.</text>
</comment>
<evidence type="ECO:0000256" key="4">
    <source>
        <dbReference type="ARBA" id="ARBA00022679"/>
    </source>
</evidence>
<dbReference type="GO" id="GO:0044205">
    <property type="term" value="P:'de novo' UMP biosynthetic process"/>
    <property type="evidence" value="ECO:0007669"/>
    <property type="project" value="UniProtKB-UniRule"/>
</dbReference>
<dbReference type="HAMAP" id="MF_01208">
    <property type="entry name" value="PyrE"/>
    <property type="match status" value="1"/>
</dbReference>
<keyword evidence="8" id="KW-1185">Reference proteome</keyword>
<dbReference type="CDD" id="cd06223">
    <property type="entry name" value="PRTases_typeI"/>
    <property type="match status" value="1"/>
</dbReference>
<organism evidence="7 8">
    <name type="scientific">Rhodospirillum centenum (strain ATCC 51521 / SW)</name>
    <dbReference type="NCBI Taxonomy" id="414684"/>
    <lineage>
        <taxon>Bacteria</taxon>
        <taxon>Pseudomonadati</taxon>
        <taxon>Pseudomonadota</taxon>
        <taxon>Alphaproteobacteria</taxon>
        <taxon>Rhodospirillales</taxon>
        <taxon>Rhodospirillaceae</taxon>
        <taxon>Rhodospirillum</taxon>
    </lineage>
</organism>
<evidence type="ECO:0000256" key="6">
    <source>
        <dbReference type="HAMAP-Rule" id="MF_01208"/>
    </source>
</evidence>
<evidence type="ECO:0000256" key="5">
    <source>
        <dbReference type="ARBA" id="ARBA00022975"/>
    </source>
</evidence>
<name>B6IUY3_RHOCS</name>
<feature type="binding site" evidence="6">
    <location>
        <position position="139"/>
    </location>
    <ligand>
        <name>orotate</name>
        <dbReference type="ChEBI" id="CHEBI:30839"/>
    </ligand>
</feature>
<dbReference type="PANTHER" id="PTHR19278">
    <property type="entry name" value="OROTATE PHOSPHORIBOSYLTRANSFERASE"/>
    <property type="match status" value="1"/>
</dbReference>
<dbReference type="STRING" id="414684.RC1_2690"/>
<proteinExistence type="inferred from homology"/>
<keyword evidence="6" id="KW-0460">Magnesium</keyword>
<keyword evidence="5 6" id="KW-0665">Pyrimidine biosynthesis</keyword>
<keyword evidence="4 6" id="KW-0808">Transferase</keyword>
<dbReference type="Proteomes" id="UP000001591">
    <property type="component" value="Chromosome"/>
</dbReference>
<evidence type="ECO:0000313" key="8">
    <source>
        <dbReference type="Proteomes" id="UP000001591"/>
    </source>
</evidence>
<comment type="catalytic activity">
    <reaction evidence="6">
        <text>orotidine 5'-phosphate + diphosphate = orotate + 5-phospho-alpha-D-ribose 1-diphosphate</text>
        <dbReference type="Rhea" id="RHEA:10380"/>
        <dbReference type="ChEBI" id="CHEBI:30839"/>
        <dbReference type="ChEBI" id="CHEBI:33019"/>
        <dbReference type="ChEBI" id="CHEBI:57538"/>
        <dbReference type="ChEBI" id="CHEBI:58017"/>
        <dbReference type="EC" id="2.4.2.10"/>
    </reaction>
</comment>
<comment type="similarity">
    <text evidence="6">Belongs to the purine/pyrimidine phosphoribosyltransferase family. PyrE subfamily.</text>
</comment>
<comment type="cofactor">
    <cofactor evidence="6">
        <name>Mg(2+)</name>
        <dbReference type="ChEBI" id="CHEBI:18420"/>
    </cofactor>
</comment>
<dbReference type="EMBL" id="CP000613">
    <property type="protein sequence ID" value="ACJ00065.1"/>
    <property type="molecule type" value="Genomic_DNA"/>
</dbReference>
<dbReference type="OrthoDB" id="9802134at2"/>
<dbReference type="EC" id="2.4.2.10" evidence="2 6"/>
<dbReference type="Gene3D" id="3.40.50.2020">
    <property type="match status" value="1"/>
</dbReference>
<dbReference type="InterPro" id="IPR029057">
    <property type="entry name" value="PRTase-like"/>
</dbReference>
<dbReference type="eggNOG" id="COG0461">
    <property type="taxonomic scope" value="Bacteria"/>
</dbReference>
<evidence type="ECO:0000256" key="2">
    <source>
        <dbReference type="ARBA" id="ARBA00011971"/>
    </source>
</evidence>
<comment type="subunit">
    <text evidence="6">Homodimer.</text>
</comment>
<feature type="binding site" description="in other chain" evidence="6">
    <location>
        <begin position="135"/>
        <end position="143"/>
    </location>
    <ligand>
        <name>5-phospho-alpha-D-ribose 1-diphosphate</name>
        <dbReference type="ChEBI" id="CHEBI:58017"/>
        <note>ligand shared between dimeric partners</note>
    </ligand>
</feature>
<dbReference type="InterPro" id="IPR000836">
    <property type="entry name" value="PRTase_dom"/>
</dbReference>
<dbReference type="KEGG" id="rce:RC1_2690"/>
<evidence type="ECO:0000313" key="7">
    <source>
        <dbReference type="EMBL" id="ACJ00065.1"/>
    </source>
</evidence>
<dbReference type="SUPFAM" id="SSF53271">
    <property type="entry name" value="PRTase-like"/>
    <property type="match status" value="1"/>
</dbReference>
<dbReference type="HOGENOM" id="CLU_074878_1_0_5"/>
<keyword evidence="3 6" id="KW-0328">Glycosyltransferase</keyword>
<dbReference type="AlphaFoldDB" id="B6IUY3"/>
<dbReference type="UniPathway" id="UPA00070">
    <property type="reaction ID" value="UER00119"/>
</dbReference>
<reference evidence="7 8" key="1">
    <citation type="journal article" date="2010" name="BMC Genomics">
        <title>Metabolic flexibility revealed in the genome of the cyst-forming alpha-1 proteobacterium Rhodospirillum centenum.</title>
        <authorList>
            <person name="Lu Y.K."/>
            <person name="Marden J."/>
            <person name="Han M."/>
            <person name="Swingley W.D."/>
            <person name="Mastrian S.D."/>
            <person name="Chowdhury S.R."/>
            <person name="Hao J."/>
            <person name="Helmy T."/>
            <person name="Kim S."/>
            <person name="Kurdoglu A.A."/>
            <person name="Matthies H.J."/>
            <person name="Rollo D."/>
            <person name="Stothard P."/>
            <person name="Blankenship R.E."/>
            <person name="Bauer C.E."/>
            <person name="Touchman J.W."/>
        </authorList>
    </citation>
    <scope>NUCLEOTIDE SEQUENCE [LARGE SCALE GENOMIC DNA]</scope>
    <source>
        <strain evidence="8">ATCC 51521 / SW</strain>
    </source>
</reference>
<dbReference type="PANTHER" id="PTHR19278:SF9">
    <property type="entry name" value="URIDINE 5'-MONOPHOSPHATE SYNTHASE"/>
    <property type="match status" value="1"/>
</dbReference>
<comment type="pathway">
    <text evidence="1 6">Pyrimidine metabolism; UMP biosynthesis via de novo pathway; UMP from orotate: step 1/2.</text>
</comment>
<evidence type="ECO:0000256" key="3">
    <source>
        <dbReference type="ARBA" id="ARBA00022676"/>
    </source>
</evidence>
<sequence>MVPDYADMELRKEALATARLLLDCGAVRFDTGTTFRIGEGVESPLHVDARRVLAWPGPRNRLIDLAVEAIERDVGGDGLDAIAACTEGQGVPFATLIADRLDLPLLFVRRGPSDDPHKSVVESRVERGWRVMLVEQLATDGHRKARLIAPLQQAGANVQELFVLFQYGVFDRIHENLSPLGVRLHALATWWDLLEVAREGAYLPQDALDEIDRFLRNPDRWCPTCRRVEEDDGA</sequence>